<dbReference type="InterPro" id="IPR050090">
    <property type="entry name" value="Tyrosine_recombinase_XerCD"/>
</dbReference>
<keyword evidence="7" id="KW-1185">Reference proteome</keyword>
<accession>A0A5C6DC66</accession>
<evidence type="ECO:0000256" key="1">
    <source>
        <dbReference type="ARBA" id="ARBA00022908"/>
    </source>
</evidence>
<reference evidence="6 7" key="1">
    <citation type="submission" date="2019-02" db="EMBL/GenBank/DDBJ databases">
        <title>Deep-cultivation of Planctomycetes and their phenomic and genomic characterization uncovers novel biology.</title>
        <authorList>
            <person name="Wiegand S."/>
            <person name="Jogler M."/>
            <person name="Boedeker C."/>
            <person name="Pinto D."/>
            <person name="Vollmers J."/>
            <person name="Rivas-Marin E."/>
            <person name="Kohn T."/>
            <person name="Peeters S.H."/>
            <person name="Heuer A."/>
            <person name="Rast P."/>
            <person name="Oberbeckmann S."/>
            <person name="Bunk B."/>
            <person name="Jeske O."/>
            <person name="Meyerdierks A."/>
            <person name="Storesund J.E."/>
            <person name="Kallscheuer N."/>
            <person name="Luecker S."/>
            <person name="Lage O.M."/>
            <person name="Pohl T."/>
            <person name="Merkel B.J."/>
            <person name="Hornburger P."/>
            <person name="Mueller R.-W."/>
            <person name="Bruemmer F."/>
            <person name="Labrenz M."/>
            <person name="Spormann A.M."/>
            <person name="Op Den Camp H."/>
            <person name="Overmann J."/>
            <person name="Amann R."/>
            <person name="Jetten M.S.M."/>
            <person name="Mascher T."/>
            <person name="Medema M.H."/>
            <person name="Devos D.P."/>
            <person name="Kaster A.-K."/>
            <person name="Ovreas L."/>
            <person name="Rohde M."/>
            <person name="Galperin M.Y."/>
            <person name="Jogler C."/>
        </authorList>
    </citation>
    <scope>NUCLEOTIDE SEQUENCE [LARGE SCALE GENOMIC DNA]</scope>
    <source>
        <strain evidence="6 7">Poly41</strain>
    </source>
</reference>
<dbReference type="GO" id="GO:0006310">
    <property type="term" value="P:DNA recombination"/>
    <property type="evidence" value="ECO:0007669"/>
    <property type="project" value="UniProtKB-KW"/>
</dbReference>
<evidence type="ECO:0000313" key="7">
    <source>
        <dbReference type="Proteomes" id="UP000319143"/>
    </source>
</evidence>
<keyword evidence="2 4" id="KW-0238">DNA-binding</keyword>
<evidence type="ECO:0000259" key="5">
    <source>
        <dbReference type="PROSITE" id="PS51900"/>
    </source>
</evidence>
<dbReference type="InterPro" id="IPR011010">
    <property type="entry name" value="DNA_brk_join_enz"/>
</dbReference>
<dbReference type="OrthoDB" id="246806at2"/>
<comment type="caution">
    <text evidence="6">The sequence shown here is derived from an EMBL/GenBank/DDBJ whole genome shotgun (WGS) entry which is preliminary data.</text>
</comment>
<keyword evidence="1" id="KW-0229">DNA integration</keyword>
<protein>
    <submittedName>
        <fullName evidence="6">Phage integrase family protein</fullName>
    </submittedName>
</protein>
<dbReference type="Pfam" id="PF00589">
    <property type="entry name" value="Phage_integrase"/>
    <property type="match status" value="1"/>
</dbReference>
<proteinExistence type="predicted"/>
<dbReference type="Proteomes" id="UP000319143">
    <property type="component" value="Unassembled WGS sequence"/>
</dbReference>
<dbReference type="PROSITE" id="PS51900">
    <property type="entry name" value="CB"/>
    <property type="match status" value="1"/>
</dbReference>
<organism evidence="6 7">
    <name type="scientific">Novipirellula artificiosorum</name>
    <dbReference type="NCBI Taxonomy" id="2528016"/>
    <lineage>
        <taxon>Bacteria</taxon>
        <taxon>Pseudomonadati</taxon>
        <taxon>Planctomycetota</taxon>
        <taxon>Planctomycetia</taxon>
        <taxon>Pirellulales</taxon>
        <taxon>Pirellulaceae</taxon>
        <taxon>Novipirellula</taxon>
    </lineage>
</organism>
<dbReference type="InterPro" id="IPR044068">
    <property type="entry name" value="CB"/>
</dbReference>
<evidence type="ECO:0000256" key="2">
    <source>
        <dbReference type="ARBA" id="ARBA00023125"/>
    </source>
</evidence>
<dbReference type="GO" id="GO:0003677">
    <property type="term" value="F:DNA binding"/>
    <property type="evidence" value="ECO:0007669"/>
    <property type="project" value="UniProtKB-UniRule"/>
</dbReference>
<evidence type="ECO:0000313" key="6">
    <source>
        <dbReference type="EMBL" id="TWU33301.1"/>
    </source>
</evidence>
<dbReference type="AlphaFoldDB" id="A0A5C6DC66"/>
<dbReference type="InterPro" id="IPR002104">
    <property type="entry name" value="Integrase_catalytic"/>
</dbReference>
<gene>
    <name evidence="6" type="ORF">Poly41_50540</name>
</gene>
<dbReference type="SUPFAM" id="SSF56349">
    <property type="entry name" value="DNA breaking-rejoining enzymes"/>
    <property type="match status" value="1"/>
</dbReference>
<evidence type="ECO:0000256" key="4">
    <source>
        <dbReference type="PROSITE-ProRule" id="PRU01248"/>
    </source>
</evidence>
<sequence>MVAKTQTKKPAKPRPDFPLYAHPRGYWCKSYGGTKHNCGPWDDPAAAERKWLEIKARLDEGKPAKAATIATVKVICNRYLREQKQRAAMRDISDAHVREVRAYCVQLLKHFGATRQVDTIVKEDFAAMKSKFPTKWSLRTRRNNILGIRAIFKWAWENDLIDSVPKYGKLFSVPPKRAIRIEKADKPKKLFTAAQVWSLIADARPQMRAMIWLGINAAYGNTDCAFLQANWIDWRESWLERPRRKTGEDRAAWLWPETVASLQAVLGGTRPEPKPGVNPDTVFLTRTGQLWLDRASTNRDSIGEQFRELAKAVGCYKKNVGYYSLRHTFASVASGCGDQIAVDHVMGHVNSSMSAHYREFVDRDRTRKACTYVRTWLLADKPQDWNSSEASR</sequence>
<dbReference type="PANTHER" id="PTHR30349:SF64">
    <property type="entry name" value="PROPHAGE INTEGRASE INTD-RELATED"/>
    <property type="match status" value="1"/>
</dbReference>
<dbReference type="EMBL" id="SJPV01000010">
    <property type="protein sequence ID" value="TWU33301.1"/>
    <property type="molecule type" value="Genomic_DNA"/>
</dbReference>
<name>A0A5C6DC66_9BACT</name>
<feature type="domain" description="Core-binding (CB)" evidence="5">
    <location>
        <begin position="70"/>
        <end position="156"/>
    </location>
</feature>
<dbReference type="InterPro" id="IPR013762">
    <property type="entry name" value="Integrase-like_cat_sf"/>
</dbReference>
<dbReference type="GO" id="GO:0015074">
    <property type="term" value="P:DNA integration"/>
    <property type="evidence" value="ECO:0007669"/>
    <property type="project" value="UniProtKB-KW"/>
</dbReference>
<dbReference type="RefSeq" id="WP_146529611.1">
    <property type="nucleotide sequence ID" value="NZ_SJPV01000010.1"/>
</dbReference>
<dbReference type="Gene3D" id="1.10.443.10">
    <property type="entry name" value="Intergrase catalytic core"/>
    <property type="match status" value="1"/>
</dbReference>
<dbReference type="PANTHER" id="PTHR30349">
    <property type="entry name" value="PHAGE INTEGRASE-RELATED"/>
    <property type="match status" value="1"/>
</dbReference>
<evidence type="ECO:0000256" key="3">
    <source>
        <dbReference type="ARBA" id="ARBA00023172"/>
    </source>
</evidence>
<keyword evidence="3" id="KW-0233">DNA recombination</keyword>